<dbReference type="PANTHER" id="PTHR13237">
    <property type="entry name" value="SOMETHING ABOUT SILENCING PROTEIN 10-RELATED"/>
    <property type="match status" value="1"/>
</dbReference>
<name>A0A4P9XIT5_9FUNG</name>
<feature type="compositionally biased region" description="Acidic residues" evidence="6">
    <location>
        <begin position="347"/>
        <end position="366"/>
    </location>
</feature>
<comment type="subcellular location">
    <subcellularLocation>
        <location evidence="1">Nucleus</location>
    </subcellularLocation>
</comment>
<evidence type="ECO:0000313" key="8">
    <source>
        <dbReference type="EMBL" id="RKP05618.1"/>
    </source>
</evidence>
<evidence type="ECO:0000256" key="3">
    <source>
        <dbReference type="ARBA" id="ARBA00022553"/>
    </source>
</evidence>
<feature type="compositionally biased region" description="Acidic residues" evidence="6">
    <location>
        <begin position="73"/>
        <end position="101"/>
    </location>
</feature>
<dbReference type="InterPro" id="IPR018972">
    <property type="entry name" value="Sas10_C_dom"/>
</dbReference>
<evidence type="ECO:0000256" key="6">
    <source>
        <dbReference type="SAM" id="MobiDB-lite"/>
    </source>
</evidence>
<proteinExistence type="inferred from homology"/>
<dbReference type="PANTHER" id="PTHR13237:SF8">
    <property type="entry name" value="SOMETHING ABOUT SILENCING PROTEIN 10"/>
    <property type="match status" value="1"/>
</dbReference>
<sequence length="667" mass="74067">MAKGKKRGNSKSSGVKEPRFDGGGASVRAIRKLSDVELDSEDECNRNQVLLDGQDTSDDSDAYEHDQVMDLGLSDEEDEDRDEDGDEDEEDAEENGADDVDERAWGSRKSVYYDADDVDQEENAREEEQEALRIQRARVEAMHEEDFMDEFAGSMAALSAKGARPGVRLGQNAEDDHLMQSVSHDLDRIDLSSAAKSARTIIPAGMTASALAKMVQRDAPELLELLPEFEEHFTAAVRDVLPIVQRARKQGIDAADSTVYAFLETKYRRQTALAHTKYYLLEVLMTYLANITFYLAMKAENLAGAQDHPVLDVLVKARTTLEELEALEEAGMDTLVDEFDAMLAELEDASESEASDEEDESEDEEEVQRLRELTEARAARKSAKKAAKQRQTLEEQLAASERFLAEYGGMGSDVDMEDAEEEEEEPVPETAYVPIASKPGNRKRKVAGNDFGDLAALDDDDADDKQLSRRKQLRQYAVRVEQMAAKRSKQEMLGGDHDLPYRDRHAAFIERQQREDARRQRAAAAAEANDSDVDGKPARGRAARANDSDQDSETDAVYAAARARVDAKREAKAAAKRARLSADPNWVDDDALNDDAKRSINYQILKNKGLAPKRGKDQRNPRVKNRKKFAKAQKKLKSVKATATTPSGAYGGESTGIKTGVSRSVRF</sequence>
<dbReference type="Proteomes" id="UP000271241">
    <property type="component" value="Unassembled WGS sequence"/>
</dbReference>
<reference evidence="9" key="1">
    <citation type="journal article" date="2018" name="Nat. Microbiol.">
        <title>Leveraging single-cell genomics to expand the fungal tree of life.</title>
        <authorList>
            <person name="Ahrendt S.R."/>
            <person name="Quandt C.A."/>
            <person name="Ciobanu D."/>
            <person name="Clum A."/>
            <person name="Salamov A."/>
            <person name="Andreopoulos B."/>
            <person name="Cheng J.F."/>
            <person name="Woyke T."/>
            <person name="Pelin A."/>
            <person name="Henrissat B."/>
            <person name="Reynolds N.K."/>
            <person name="Benny G.L."/>
            <person name="Smith M.E."/>
            <person name="James T.Y."/>
            <person name="Grigoriev I.V."/>
        </authorList>
    </citation>
    <scope>NUCLEOTIDE SEQUENCE [LARGE SCALE GENOMIC DNA]</scope>
    <source>
        <strain evidence="9">RSA 1356</strain>
    </source>
</reference>
<organism evidence="8 9">
    <name type="scientific">Thamnocephalis sphaerospora</name>
    <dbReference type="NCBI Taxonomy" id="78915"/>
    <lineage>
        <taxon>Eukaryota</taxon>
        <taxon>Fungi</taxon>
        <taxon>Fungi incertae sedis</taxon>
        <taxon>Zoopagomycota</taxon>
        <taxon>Zoopagomycotina</taxon>
        <taxon>Zoopagomycetes</taxon>
        <taxon>Zoopagales</taxon>
        <taxon>Sigmoideomycetaceae</taxon>
        <taxon>Thamnocephalis</taxon>
    </lineage>
</organism>
<keyword evidence="3" id="KW-0597">Phosphoprotein</keyword>
<dbReference type="AlphaFoldDB" id="A0A4P9XIT5"/>
<evidence type="ECO:0000256" key="1">
    <source>
        <dbReference type="ARBA" id="ARBA00004123"/>
    </source>
</evidence>
<feature type="domain" description="Sas10 C-terminal" evidence="7">
    <location>
        <begin position="595"/>
        <end position="667"/>
    </location>
</feature>
<dbReference type="Pfam" id="PF04000">
    <property type="entry name" value="Sas10_Utp3"/>
    <property type="match status" value="1"/>
</dbReference>
<evidence type="ECO:0000259" key="7">
    <source>
        <dbReference type="Pfam" id="PF09368"/>
    </source>
</evidence>
<feature type="region of interest" description="Disordered" evidence="6">
    <location>
        <begin position="452"/>
        <end position="471"/>
    </location>
</feature>
<dbReference type="EMBL" id="KZ993077">
    <property type="protein sequence ID" value="RKP05618.1"/>
    <property type="molecule type" value="Genomic_DNA"/>
</dbReference>
<feature type="coiled-coil region" evidence="5">
    <location>
        <begin position="118"/>
        <end position="145"/>
    </location>
</feature>
<dbReference type="OrthoDB" id="1924577at2759"/>
<accession>A0A4P9XIT5</accession>
<keyword evidence="9" id="KW-1185">Reference proteome</keyword>
<feature type="region of interest" description="Disordered" evidence="6">
    <location>
        <begin position="507"/>
        <end position="556"/>
    </location>
</feature>
<dbReference type="GO" id="GO:0000462">
    <property type="term" value="P:maturation of SSU-rRNA from tricistronic rRNA transcript (SSU-rRNA, 5.8S rRNA, LSU-rRNA)"/>
    <property type="evidence" value="ECO:0007669"/>
    <property type="project" value="TreeGrafter"/>
</dbReference>
<gene>
    <name evidence="8" type="ORF">THASP1DRAFT_25915</name>
</gene>
<keyword evidence="5" id="KW-0175">Coiled coil</keyword>
<feature type="region of interest" description="Disordered" evidence="6">
    <location>
        <begin position="1"/>
        <end position="108"/>
    </location>
</feature>
<dbReference type="Pfam" id="PF09368">
    <property type="entry name" value="Sas10"/>
    <property type="match status" value="1"/>
</dbReference>
<evidence type="ECO:0000256" key="4">
    <source>
        <dbReference type="ARBA" id="ARBA00023242"/>
    </source>
</evidence>
<feature type="region of interest" description="Disordered" evidence="6">
    <location>
        <begin position="347"/>
        <end position="369"/>
    </location>
</feature>
<evidence type="ECO:0000313" key="9">
    <source>
        <dbReference type="Proteomes" id="UP000271241"/>
    </source>
</evidence>
<feature type="compositionally biased region" description="Acidic residues" evidence="6">
    <location>
        <begin position="414"/>
        <end position="427"/>
    </location>
</feature>
<dbReference type="STRING" id="78915.A0A4P9XIT5"/>
<feature type="region of interest" description="Disordered" evidence="6">
    <location>
        <begin position="411"/>
        <end position="447"/>
    </location>
</feature>
<feature type="coiled-coil region" evidence="5">
    <location>
        <begin position="376"/>
        <end position="403"/>
    </location>
</feature>
<dbReference type="InterPro" id="IPR007146">
    <property type="entry name" value="Sas10/Utp3/C1D"/>
</dbReference>
<feature type="region of interest" description="Disordered" evidence="6">
    <location>
        <begin position="606"/>
        <end position="667"/>
    </location>
</feature>
<feature type="compositionally biased region" description="Basic residues" evidence="6">
    <location>
        <begin position="621"/>
        <end position="638"/>
    </location>
</feature>
<protein>
    <submittedName>
        <fullName evidence="8">Sas10 C-terminal domain-containing protein</fullName>
    </submittedName>
</protein>
<dbReference type="GO" id="GO:0032040">
    <property type="term" value="C:small-subunit processome"/>
    <property type="evidence" value="ECO:0007669"/>
    <property type="project" value="TreeGrafter"/>
</dbReference>
<evidence type="ECO:0000256" key="2">
    <source>
        <dbReference type="ARBA" id="ARBA00010979"/>
    </source>
</evidence>
<keyword evidence="4" id="KW-0539">Nucleus</keyword>
<evidence type="ECO:0000256" key="5">
    <source>
        <dbReference type="SAM" id="Coils"/>
    </source>
</evidence>
<comment type="similarity">
    <text evidence="2">Belongs to the SAS10 family.</text>
</comment>
<feature type="compositionally biased region" description="Basic and acidic residues" evidence="6">
    <location>
        <begin position="507"/>
        <end position="519"/>
    </location>
</feature>